<protein>
    <submittedName>
        <fullName evidence="2">Uncharacterized protein</fullName>
    </submittedName>
</protein>
<accession>A0A4U5VP82</accession>
<feature type="region of interest" description="Disordered" evidence="1">
    <location>
        <begin position="315"/>
        <end position="335"/>
    </location>
</feature>
<sequence length="506" mass="55529">MTFPKLSDLADHLHKLFANRGDYASYEFVPVLFEGVGSIEGPPQSAAQTQANQSETAFCPLQAEVVRAEVLDRDLNAHDLSSAVPQATTNLAKLSKQQRRKARQRVYRQICPNQYGGAVYVRFSAECGVYVYMSMQLGIVTSDVTSPHFVLIVGDSHLRALVDGLVDMPVGCLSFGFMSTPGASASQLWTEVQHAVLPRIPEAVCLLAPSNNLTASRTVDEAAIDFAKLLTTVRNRWPKVFVVDFPPRLNAEVSYQDLLRQEFHRVAARMGEGVLLSAEPGLVQQRNLACYGRSLPFNSLPPCGLPTLSKAQEGGFRNASQAPQNPPQQPVFSEQPYQNEGCQLNRAALDRVLAQGDSLYVRIKKLLIRENRFQSNHLTVEEMPKQVPTDTNLYNVHRCGLLKAQVASPGGEQSDLADHLHKLFANRGDYASYEFVPVSFEGVGSSEGPPQSAAQTQANQSETAFCPLQAEVVRAEVLDRDLNAHDISSAVPQATTNLAKLSKQQR</sequence>
<gene>
    <name evidence="2" type="ORF">D9C73_024465</name>
</gene>
<proteinExistence type="predicted"/>
<dbReference type="STRING" id="240159.A0A4U5VP82"/>
<keyword evidence="3" id="KW-1185">Reference proteome</keyword>
<dbReference type="Gene3D" id="3.90.70.120">
    <property type="match status" value="1"/>
</dbReference>
<dbReference type="AlphaFoldDB" id="A0A4U5VP82"/>
<evidence type="ECO:0000256" key="1">
    <source>
        <dbReference type="SAM" id="MobiDB-lite"/>
    </source>
</evidence>
<organism evidence="2 3">
    <name type="scientific">Collichthys lucidus</name>
    <name type="common">Big head croaker</name>
    <name type="synonym">Sciaena lucida</name>
    <dbReference type="NCBI Taxonomy" id="240159"/>
    <lineage>
        <taxon>Eukaryota</taxon>
        <taxon>Metazoa</taxon>
        <taxon>Chordata</taxon>
        <taxon>Craniata</taxon>
        <taxon>Vertebrata</taxon>
        <taxon>Euteleostomi</taxon>
        <taxon>Actinopterygii</taxon>
        <taxon>Neopterygii</taxon>
        <taxon>Teleostei</taxon>
        <taxon>Neoteleostei</taxon>
        <taxon>Acanthomorphata</taxon>
        <taxon>Eupercaria</taxon>
        <taxon>Sciaenidae</taxon>
        <taxon>Collichthys</taxon>
    </lineage>
</organism>
<evidence type="ECO:0000313" key="3">
    <source>
        <dbReference type="Proteomes" id="UP000298787"/>
    </source>
</evidence>
<reference evidence="2 3" key="1">
    <citation type="submission" date="2019-01" db="EMBL/GenBank/DDBJ databases">
        <title>Genome Assembly of Collichthys lucidus.</title>
        <authorList>
            <person name="Cai M."/>
            <person name="Xiao S."/>
        </authorList>
    </citation>
    <scope>NUCLEOTIDE SEQUENCE [LARGE SCALE GENOMIC DNA]</scope>
    <source>
        <strain evidence="2">JT15FE1705JMU</strain>
        <tissue evidence="2">Muscle</tissue>
    </source>
</reference>
<dbReference type="Proteomes" id="UP000298787">
    <property type="component" value="Chromosome 21"/>
</dbReference>
<dbReference type="SUPFAM" id="SSF52266">
    <property type="entry name" value="SGNH hydrolase"/>
    <property type="match status" value="1"/>
</dbReference>
<dbReference type="EMBL" id="CM014098">
    <property type="protein sequence ID" value="TKS90333.1"/>
    <property type="molecule type" value="Genomic_DNA"/>
</dbReference>
<evidence type="ECO:0000313" key="2">
    <source>
        <dbReference type="EMBL" id="TKS90333.1"/>
    </source>
</evidence>
<name>A0A4U5VP82_COLLU</name>